<evidence type="ECO:0000256" key="3">
    <source>
        <dbReference type="ARBA" id="ARBA00022960"/>
    </source>
</evidence>
<evidence type="ECO:0000313" key="9">
    <source>
        <dbReference type="Proteomes" id="UP001321825"/>
    </source>
</evidence>
<keyword evidence="2" id="KW-0808">Transferase</keyword>
<feature type="domain" description="BioF2-like acetyltransferase" evidence="7">
    <location>
        <begin position="149"/>
        <end position="282"/>
    </location>
</feature>
<dbReference type="PANTHER" id="PTHR36174">
    <property type="entry name" value="LIPID II:GLYCINE GLYCYLTRANSFERASE"/>
    <property type="match status" value="1"/>
</dbReference>
<proteinExistence type="inferred from homology"/>
<dbReference type="Gene3D" id="3.40.630.30">
    <property type="match status" value="2"/>
</dbReference>
<keyword evidence="9" id="KW-1185">Reference proteome</keyword>
<gene>
    <name evidence="8" type="ORF">MIT9_P1737</name>
</gene>
<dbReference type="SUPFAM" id="SSF55729">
    <property type="entry name" value="Acyl-CoA N-acyltransferases (Nat)"/>
    <property type="match status" value="2"/>
</dbReference>
<keyword evidence="4" id="KW-0573">Peptidoglycan synthesis</keyword>
<dbReference type="InterPro" id="IPR038740">
    <property type="entry name" value="BioF2-like_GNAT_dom"/>
</dbReference>
<dbReference type="InterPro" id="IPR017469">
    <property type="entry name" value="PEP-CTERM_FemAB-rel"/>
</dbReference>
<evidence type="ECO:0000256" key="4">
    <source>
        <dbReference type="ARBA" id="ARBA00022984"/>
    </source>
</evidence>
<dbReference type="Pfam" id="PF13480">
    <property type="entry name" value="Acetyltransf_6"/>
    <property type="match status" value="1"/>
</dbReference>
<evidence type="ECO:0000313" key="8">
    <source>
        <dbReference type="EMBL" id="BCX82152.1"/>
    </source>
</evidence>
<keyword evidence="6" id="KW-0961">Cell wall biogenesis/degradation</keyword>
<accession>A0AAU9CRJ0</accession>
<dbReference type="InterPro" id="IPR016181">
    <property type="entry name" value="Acyl_CoA_acyltransferase"/>
</dbReference>
<dbReference type="GO" id="GO:0009252">
    <property type="term" value="P:peptidoglycan biosynthetic process"/>
    <property type="evidence" value="ECO:0007669"/>
    <property type="project" value="UniProtKB-KW"/>
</dbReference>
<dbReference type="KEGG" id="mcau:MIT9_P1737"/>
<dbReference type="GO" id="GO:0071555">
    <property type="term" value="P:cell wall organization"/>
    <property type="evidence" value="ECO:0007669"/>
    <property type="project" value="UniProtKB-KW"/>
</dbReference>
<keyword evidence="5" id="KW-0012">Acyltransferase</keyword>
<dbReference type="AlphaFoldDB" id="A0AAU9CRJ0"/>
<evidence type="ECO:0000256" key="5">
    <source>
        <dbReference type="ARBA" id="ARBA00023315"/>
    </source>
</evidence>
<evidence type="ECO:0000256" key="2">
    <source>
        <dbReference type="ARBA" id="ARBA00022679"/>
    </source>
</evidence>
<dbReference type="PANTHER" id="PTHR36174:SF1">
    <property type="entry name" value="LIPID II:GLYCINE GLYCYLTRANSFERASE"/>
    <property type="match status" value="1"/>
</dbReference>
<keyword evidence="3" id="KW-0133">Cell shape</keyword>
<dbReference type="GO" id="GO:0016755">
    <property type="term" value="F:aminoacyltransferase activity"/>
    <property type="evidence" value="ECO:0007669"/>
    <property type="project" value="InterPro"/>
</dbReference>
<dbReference type="InterPro" id="IPR050644">
    <property type="entry name" value="PG_Glycine_Bridge_Synth"/>
</dbReference>
<comment type="similarity">
    <text evidence="1">Belongs to the FemABX family.</text>
</comment>
<dbReference type="NCBIfam" id="TIGR03019">
    <property type="entry name" value="pepcterm_femAB"/>
    <property type="match status" value="1"/>
</dbReference>
<dbReference type="Proteomes" id="UP001321825">
    <property type="component" value="Chromosome"/>
</dbReference>
<dbReference type="PROSITE" id="PS51191">
    <property type="entry name" value="FEMABX"/>
    <property type="match status" value="1"/>
</dbReference>
<dbReference type="GO" id="GO:0008360">
    <property type="term" value="P:regulation of cell shape"/>
    <property type="evidence" value="ECO:0007669"/>
    <property type="project" value="UniProtKB-KW"/>
</dbReference>
<name>A0AAU9CRJ0_9GAMM</name>
<reference evidence="9" key="1">
    <citation type="journal article" date="2024" name="Int. J. Syst. Evol. Microbiol.">
        <title>Methylomarinovum tepidoasis sp. nov., a moderately thermophilic methanotroph of the family Methylothermaceae isolated from a deep-sea hydrothermal field.</title>
        <authorList>
            <person name="Hirayama H."/>
            <person name="Takaki Y."/>
            <person name="Abe M."/>
            <person name="Miyazaki M."/>
            <person name="Uematsu K."/>
            <person name="Matsui Y."/>
            <person name="Takai K."/>
        </authorList>
    </citation>
    <scope>NUCLEOTIDE SEQUENCE [LARGE SCALE GENOMIC DNA]</scope>
    <source>
        <strain evidence="9">IT-9</strain>
    </source>
</reference>
<protein>
    <recommendedName>
        <fullName evidence="7">BioF2-like acetyltransferase domain-containing protein</fullName>
    </recommendedName>
</protein>
<dbReference type="RefSeq" id="WP_317704562.1">
    <property type="nucleotide sequence ID" value="NZ_AP024714.1"/>
</dbReference>
<evidence type="ECO:0000256" key="1">
    <source>
        <dbReference type="ARBA" id="ARBA00009943"/>
    </source>
</evidence>
<dbReference type="EMBL" id="AP024714">
    <property type="protein sequence ID" value="BCX82152.1"/>
    <property type="molecule type" value="Genomic_DNA"/>
</dbReference>
<organism evidence="8 9">
    <name type="scientific">Methylomarinovum caldicuralii</name>
    <dbReference type="NCBI Taxonomy" id="438856"/>
    <lineage>
        <taxon>Bacteria</taxon>
        <taxon>Pseudomonadati</taxon>
        <taxon>Pseudomonadota</taxon>
        <taxon>Gammaproteobacteria</taxon>
        <taxon>Methylococcales</taxon>
        <taxon>Methylothermaceae</taxon>
        <taxon>Methylomarinovum</taxon>
    </lineage>
</organism>
<sequence length="340" mass="39291">MRIEPLTPSEAGRWDAYVENHPEGTFFHLSGWQAVLEDSLGHRTHYRYVEDEGKIVGILPLGHIASRLFANALISTPFCVYGGALADDDSIRERLEREALRQAQALGVDYLEWRLRRPSDRARPTKDLYVTFRKALDPDPEANLKAVPRKQRAMIRKGIKAGLTSVIDDGIDRLYEVYAESVRNLGTPVFPKGYFRALKETFGDRCEILIVEHQGRPVAGVMSFYFRDEVLPYYGGGTAEARHLYANDFMYWEVMRRAVEKGIRVFDYGRSKKGTGSYRFKKHWGFEPEPLYYEFDLVRAREMPDINPLNPKYQLFIRAWRRLPLPLSKLIGPWLARDLG</sequence>
<dbReference type="InterPro" id="IPR003447">
    <property type="entry name" value="FEMABX"/>
</dbReference>
<evidence type="ECO:0000256" key="6">
    <source>
        <dbReference type="ARBA" id="ARBA00023316"/>
    </source>
</evidence>
<evidence type="ECO:0000259" key="7">
    <source>
        <dbReference type="Pfam" id="PF13480"/>
    </source>
</evidence>